<evidence type="ECO:0000313" key="3">
    <source>
        <dbReference type="EMBL" id="CDW90848.1"/>
    </source>
</evidence>
<reference evidence="3 4" key="1">
    <citation type="submission" date="2014-06" db="EMBL/GenBank/DDBJ databases">
        <authorList>
            <person name="Swart Estienne"/>
        </authorList>
    </citation>
    <scope>NUCLEOTIDE SEQUENCE [LARGE SCALE GENOMIC DNA]</scope>
    <source>
        <strain evidence="3 4">130c</strain>
    </source>
</reference>
<feature type="compositionally biased region" description="Polar residues" evidence="2">
    <location>
        <begin position="314"/>
        <end position="323"/>
    </location>
</feature>
<dbReference type="CDD" id="cd19757">
    <property type="entry name" value="Bbox1"/>
    <property type="match status" value="1"/>
</dbReference>
<feature type="compositionally biased region" description="Polar residues" evidence="2">
    <location>
        <begin position="269"/>
        <end position="300"/>
    </location>
</feature>
<feature type="compositionally biased region" description="Polar residues" evidence="2">
    <location>
        <begin position="184"/>
        <end position="194"/>
    </location>
</feature>
<gene>
    <name evidence="3" type="primary">Contig7078.g7578</name>
    <name evidence="3" type="ORF">STYLEM_19995</name>
</gene>
<name>A0A078BBA5_STYLE</name>
<keyword evidence="1" id="KW-0175">Coiled coil</keyword>
<sequence length="604" mass="72006">MSARNYEKCERCRKAPATLECIECGTSQRAMKHCYECDKQYHKMFEKENHTRITIKFDQMGQKQSSNGISSPLRRHYNEVSSKSPLRTFQSFGGRQGMSMGNNMQSTQASDLRVSPHFNDMVSTQNTHHQPQLDPMMQTMRSTHSNNELLSPTLQQSLRSHRELDFNLRFDEQQLSSRLRDTSLNKSGYKQQPASYDYRHNRQDSLSPPHIQNYAQRQQHSPLRQKVDQPQLRTLNGAPQQYQSSIQLQPVQNQNQNTDYYQTISPRRLQTSQSHAQLQNPQFLRSQSSSSLYGNNQLSSQKVQPNQVQQPQQTFSLAPSSNNEGSDLTVYYQRMAEDYRQKYLELEREYIFLKNGHDYEIQKVKAQVDDAERRFNDKLIFETQEMERRFRETLGQKDLQINILQKQLIEMENKIQQEAQELISMSKVQQKIENDYQETYKELEKAHKEREERLDRLQKEHDYQVQKQQRLHDQEKDCLKKDYESLLQSVRDEYYKCNKELKSIIDSKTDEVLNLSLKLKQDQEDHRKERNELEETLHKDKYHVDLCTMEIEKLRQAKGDFDQEREQLYNELKNMEAESDRWFTENKELKRKIKKLEHILYGKK</sequence>
<dbReference type="OrthoDB" id="325246at2759"/>
<evidence type="ECO:0000256" key="2">
    <source>
        <dbReference type="SAM" id="MobiDB-lite"/>
    </source>
</evidence>
<protein>
    <submittedName>
        <fullName evidence="3">Uncharacterized protein</fullName>
    </submittedName>
</protein>
<feature type="coiled-coil region" evidence="1">
    <location>
        <begin position="336"/>
        <end position="460"/>
    </location>
</feature>
<dbReference type="InParanoid" id="A0A078BBA5"/>
<dbReference type="AlphaFoldDB" id="A0A078BBA5"/>
<feature type="region of interest" description="Disordered" evidence="2">
    <location>
        <begin position="269"/>
        <end position="323"/>
    </location>
</feature>
<organism evidence="3 4">
    <name type="scientific">Stylonychia lemnae</name>
    <name type="common">Ciliate</name>
    <dbReference type="NCBI Taxonomy" id="5949"/>
    <lineage>
        <taxon>Eukaryota</taxon>
        <taxon>Sar</taxon>
        <taxon>Alveolata</taxon>
        <taxon>Ciliophora</taxon>
        <taxon>Intramacronucleata</taxon>
        <taxon>Spirotrichea</taxon>
        <taxon>Stichotrichia</taxon>
        <taxon>Sporadotrichida</taxon>
        <taxon>Oxytrichidae</taxon>
        <taxon>Stylonychinae</taxon>
        <taxon>Stylonychia</taxon>
    </lineage>
</organism>
<keyword evidence="4" id="KW-1185">Reference proteome</keyword>
<accession>A0A078BBA5</accession>
<feature type="coiled-coil region" evidence="1">
    <location>
        <begin position="516"/>
        <end position="592"/>
    </location>
</feature>
<dbReference type="Proteomes" id="UP000039865">
    <property type="component" value="Unassembled WGS sequence"/>
</dbReference>
<evidence type="ECO:0000256" key="1">
    <source>
        <dbReference type="SAM" id="Coils"/>
    </source>
</evidence>
<feature type="compositionally biased region" description="Low complexity" evidence="2">
    <location>
        <begin position="301"/>
        <end position="313"/>
    </location>
</feature>
<feature type="region of interest" description="Disordered" evidence="2">
    <location>
        <begin position="179"/>
        <end position="209"/>
    </location>
</feature>
<dbReference type="EMBL" id="CCKQ01018850">
    <property type="protein sequence ID" value="CDW90848.1"/>
    <property type="molecule type" value="Genomic_DNA"/>
</dbReference>
<evidence type="ECO:0000313" key="4">
    <source>
        <dbReference type="Proteomes" id="UP000039865"/>
    </source>
</evidence>
<proteinExistence type="predicted"/>